<dbReference type="EMBL" id="JACIHI010000005">
    <property type="protein sequence ID" value="MBB4439467.1"/>
    <property type="molecule type" value="Genomic_DNA"/>
</dbReference>
<proteinExistence type="predicted"/>
<evidence type="ECO:0000313" key="3">
    <source>
        <dbReference type="Proteomes" id="UP000533724"/>
    </source>
</evidence>
<dbReference type="RefSeq" id="WP_184499597.1">
    <property type="nucleotide sequence ID" value="NZ_JACIHI010000005.1"/>
</dbReference>
<reference evidence="2 3" key="1">
    <citation type="submission" date="2020-08" db="EMBL/GenBank/DDBJ databases">
        <title>Genomic Encyclopedia of Type Strains, Phase IV (KMG-V): Genome sequencing to study the core and pangenomes of soil and plant-associated prokaryotes.</title>
        <authorList>
            <person name="Whitman W."/>
        </authorList>
    </citation>
    <scope>NUCLEOTIDE SEQUENCE [LARGE SCALE GENOMIC DNA]</scope>
    <source>
        <strain evidence="2 3">SEMIA 414</strain>
    </source>
</reference>
<dbReference type="AlphaFoldDB" id="A0A7W6UJP6"/>
<accession>A0A7W6UJP6</accession>
<evidence type="ECO:0000256" key="1">
    <source>
        <dbReference type="SAM" id="SignalP"/>
    </source>
</evidence>
<feature type="signal peptide" evidence="1">
    <location>
        <begin position="1"/>
        <end position="21"/>
    </location>
</feature>
<feature type="chain" id="PRO_5031524375" description="Signal recognition particle" evidence="1">
    <location>
        <begin position="22"/>
        <end position="102"/>
    </location>
</feature>
<evidence type="ECO:0000313" key="2">
    <source>
        <dbReference type="EMBL" id="MBB4439467.1"/>
    </source>
</evidence>
<name>A0A7W6UJP6_9HYPH</name>
<evidence type="ECO:0008006" key="4">
    <source>
        <dbReference type="Google" id="ProtNLM"/>
    </source>
</evidence>
<dbReference type="Proteomes" id="UP000533724">
    <property type="component" value="Unassembled WGS sequence"/>
</dbReference>
<sequence length="102" mass="10863">MWSMKAGLTAALVAISGNALAEMNPEKEQTARGLAQIIAYSAQCGYSIDQVQLERYYLQAGLSDPGILGFIHSQIIIKRKSADASECTLAKVTAKSTGLLSN</sequence>
<protein>
    <recommendedName>
        <fullName evidence="4">Signal recognition particle</fullName>
    </recommendedName>
</protein>
<organism evidence="2 3">
    <name type="scientific">Rhizobium esperanzae</name>
    <dbReference type="NCBI Taxonomy" id="1967781"/>
    <lineage>
        <taxon>Bacteria</taxon>
        <taxon>Pseudomonadati</taxon>
        <taxon>Pseudomonadota</taxon>
        <taxon>Alphaproteobacteria</taxon>
        <taxon>Hyphomicrobiales</taxon>
        <taxon>Rhizobiaceae</taxon>
        <taxon>Rhizobium/Agrobacterium group</taxon>
        <taxon>Rhizobium</taxon>
    </lineage>
</organism>
<keyword evidence="1" id="KW-0732">Signal</keyword>
<comment type="caution">
    <text evidence="2">The sequence shown here is derived from an EMBL/GenBank/DDBJ whole genome shotgun (WGS) entry which is preliminary data.</text>
</comment>
<gene>
    <name evidence="2" type="ORF">GGE15_002731</name>
</gene>